<dbReference type="EMBL" id="GG658170">
    <property type="protein sequence ID" value="EEO29430.1"/>
    <property type="molecule type" value="Genomic_DNA"/>
</dbReference>
<dbReference type="AlphaFoldDB" id="C3X8A4"/>
<feature type="region of interest" description="Disordered" evidence="1">
    <location>
        <begin position="127"/>
        <end position="228"/>
    </location>
</feature>
<organism evidence="2 3">
    <name type="scientific">Oxalobacter formigenes OXCC13</name>
    <dbReference type="NCBI Taxonomy" id="556269"/>
    <lineage>
        <taxon>Bacteria</taxon>
        <taxon>Pseudomonadati</taxon>
        <taxon>Pseudomonadota</taxon>
        <taxon>Betaproteobacteria</taxon>
        <taxon>Burkholderiales</taxon>
        <taxon>Oxalobacteraceae</taxon>
        <taxon>Oxalobacter</taxon>
    </lineage>
</organism>
<dbReference type="STRING" id="847.BRW83_1788"/>
<feature type="compositionally biased region" description="Basic and acidic residues" evidence="1">
    <location>
        <begin position="183"/>
        <end position="228"/>
    </location>
</feature>
<proteinExistence type="predicted"/>
<dbReference type="Proteomes" id="UP000005089">
    <property type="component" value="Unassembled WGS sequence"/>
</dbReference>
<evidence type="ECO:0000313" key="3">
    <source>
        <dbReference type="Proteomes" id="UP000005089"/>
    </source>
</evidence>
<name>C3X8A4_OXAFO</name>
<reference evidence="2 3" key="1">
    <citation type="submission" date="2009-02" db="EMBL/GenBank/DDBJ databases">
        <title>The Genome Sequence of Oxalobacter formigenes OXCC13.</title>
        <authorList>
            <consortium name="The Broad Institute Genome Sequencing Platform"/>
            <person name="Ward D."/>
            <person name="Young S.K."/>
            <person name="Kodira C.D."/>
            <person name="Zeng Q."/>
            <person name="Koehrsen M."/>
            <person name="Alvarado L."/>
            <person name="Berlin A."/>
            <person name="Borenstein D."/>
            <person name="Chen Z."/>
            <person name="Engels R."/>
            <person name="Freedman E."/>
            <person name="Gellesch M."/>
            <person name="Goldberg J."/>
            <person name="Griggs A."/>
            <person name="Gujja S."/>
            <person name="Heiman D."/>
            <person name="Hepburn T."/>
            <person name="Howarth C."/>
            <person name="Jen D."/>
            <person name="Larson L."/>
            <person name="Lewis B."/>
            <person name="Mehta T."/>
            <person name="Park D."/>
            <person name="Pearson M."/>
            <person name="Roberts A."/>
            <person name="Saif S."/>
            <person name="Shea T."/>
            <person name="Shenoy N."/>
            <person name="Sisk P."/>
            <person name="Stolte C."/>
            <person name="Sykes S."/>
            <person name="Walk T."/>
            <person name="White J."/>
            <person name="Yandava C."/>
            <person name="Allison M.J."/>
            <person name="Lander E."/>
            <person name="Nusbaum C."/>
            <person name="Galagan J."/>
            <person name="Birren B."/>
        </authorList>
    </citation>
    <scope>NUCLEOTIDE SEQUENCE [LARGE SCALE GENOMIC DNA]</scope>
    <source>
        <strain evidence="2 3">OXCC13</strain>
    </source>
</reference>
<feature type="compositionally biased region" description="Basic and acidic residues" evidence="1">
    <location>
        <begin position="127"/>
        <end position="154"/>
    </location>
</feature>
<dbReference type="eggNOG" id="COG3064">
    <property type="taxonomic scope" value="Bacteria"/>
</dbReference>
<accession>C3X8A4</accession>
<protein>
    <submittedName>
        <fullName evidence="2">Uncharacterized protein</fullName>
    </submittedName>
</protein>
<keyword evidence="3" id="KW-1185">Reference proteome</keyword>
<evidence type="ECO:0000256" key="1">
    <source>
        <dbReference type="SAM" id="MobiDB-lite"/>
    </source>
</evidence>
<gene>
    <name evidence="2" type="ORF">OFBG_00458</name>
</gene>
<sequence>MAPLYAADAASVAKGSTMEKVKTSPEVAAILNVFPAGSIDSIEKADQVLEIVSIEKKNVEARLFNDKLDCNRKFLVYQCYDRALETKRVDLKELHALEVEAKRFKRSEDVRQRDLALDKRKADEIADAPKRAENVQAHEARVKRVEQKEAERAAAARGVSSTPGQKHSGALMTPAERAANVQKYEEKVETSQERQKIVEQKKAETQSKRDKKAREDAAKAEADRKKAE</sequence>
<evidence type="ECO:0000313" key="2">
    <source>
        <dbReference type="EMBL" id="EEO29430.1"/>
    </source>
</evidence>
<dbReference type="HOGENOM" id="CLU_1213834_0_0_4"/>